<proteinExistence type="evidence at transcript level"/>
<protein>
    <recommendedName>
        <fullName evidence="3">phospholipase A2</fullName>
        <ecNumber evidence="3">3.1.1.4</ecNumber>
    </recommendedName>
    <alternativeName>
        <fullName evidence="7">Phosphatidylcholine 2-acylhydrolase</fullName>
    </alternativeName>
</protein>
<dbReference type="PROSITE" id="PS00118">
    <property type="entry name" value="PA2_HIS"/>
    <property type="match status" value="1"/>
</dbReference>
<dbReference type="SUPFAM" id="SSF48619">
    <property type="entry name" value="Phospholipase A2, PLA2"/>
    <property type="match status" value="1"/>
</dbReference>
<feature type="domain" description="Phospholipase A2-like central" evidence="10">
    <location>
        <begin position="165"/>
        <end position="260"/>
    </location>
</feature>
<evidence type="ECO:0000256" key="1">
    <source>
        <dbReference type="ARBA" id="ARBA00001913"/>
    </source>
</evidence>
<evidence type="ECO:0000256" key="6">
    <source>
        <dbReference type="ARBA" id="ARBA00023098"/>
    </source>
</evidence>
<dbReference type="VEuPathDB" id="VectorBase:MDOA002475"/>
<dbReference type="InterPro" id="IPR016090">
    <property type="entry name" value="PLA2-like_dom"/>
</dbReference>
<dbReference type="GO" id="GO:0050482">
    <property type="term" value="P:arachidonate secretion"/>
    <property type="evidence" value="ECO:0007669"/>
    <property type="project" value="InterPro"/>
</dbReference>
<dbReference type="GO" id="GO:0006644">
    <property type="term" value="P:phospholipid metabolic process"/>
    <property type="evidence" value="ECO:0007669"/>
    <property type="project" value="InterPro"/>
</dbReference>
<evidence type="ECO:0000256" key="9">
    <source>
        <dbReference type="SAM" id="SignalP"/>
    </source>
</evidence>
<dbReference type="GO" id="GO:0004623">
    <property type="term" value="F:phospholipase A2 activity"/>
    <property type="evidence" value="ECO:0007669"/>
    <property type="project" value="UniProtKB-EC"/>
</dbReference>
<dbReference type="InterPro" id="IPR033113">
    <property type="entry name" value="PLA2_histidine"/>
</dbReference>
<dbReference type="Pfam" id="PF05826">
    <property type="entry name" value="Phospholip_A2_2"/>
    <property type="match status" value="1"/>
</dbReference>
<accession>T1P9A9</accession>
<dbReference type="VEuPathDB" id="VectorBase:MDOMA2_010075"/>
<feature type="compositionally biased region" description="Low complexity" evidence="8">
    <location>
        <begin position="121"/>
        <end position="136"/>
    </location>
</feature>
<evidence type="ECO:0000256" key="5">
    <source>
        <dbReference type="ARBA" id="ARBA00022963"/>
    </source>
</evidence>
<dbReference type="PANTHER" id="PTHR12253">
    <property type="entry name" value="RH14732P"/>
    <property type="match status" value="1"/>
</dbReference>
<evidence type="ECO:0000256" key="7">
    <source>
        <dbReference type="ARBA" id="ARBA00029903"/>
    </source>
</evidence>
<keyword evidence="9" id="KW-0732">Signal</keyword>
<comment type="subcellular location">
    <subcellularLocation>
        <location evidence="2">Secreted</location>
    </subcellularLocation>
</comment>
<dbReference type="GO" id="GO:0016042">
    <property type="term" value="P:lipid catabolic process"/>
    <property type="evidence" value="ECO:0007669"/>
    <property type="project" value="UniProtKB-KW"/>
</dbReference>
<evidence type="ECO:0000256" key="3">
    <source>
        <dbReference type="ARBA" id="ARBA00013278"/>
    </source>
</evidence>
<dbReference type="EC" id="3.1.1.4" evidence="3"/>
<evidence type="ECO:0000259" key="10">
    <source>
        <dbReference type="Pfam" id="PF05826"/>
    </source>
</evidence>
<feature type="chain" id="PRO_5004593121" description="phospholipase A2" evidence="9">
    <location>
        <begin position="23"/>
        <end position="293"/>
    </location>
</feature>
<evidence type="ECO:0000256" key="4">
    <source>
        <dbReference type="ARBA" id="ARBA00022525"/>
    </source>
</evidence>
<dbReference type="CDD" id="cd04704">
    <property type="entry name" value="PLA2_bee_venom_like"/>
    <property type="match status" value="1"/>
</dbReference>
<dbReference type="EMBL" id="KA644493">
    <property type="protein sequence ID" value="AFP59122.1"/>
    <property type="molecule type" value="mRNA"/>
</dbReference>
<comment type="cofactor">
    <cofactor evidence="1">
        <name>Ca(2+)</name>
        <dbReference type="ChEBI" id="CHEBI:29108"/>
    </cofactor>
</comment>
<sequence length="293" mass="33101">MTVGPLRIALVLAILCIQTIWTIHIGSSVPEYTNRNEFVDTLEMKQRHKSPENPLLRQQSSVKYHTNFNGTKATTIATVTTCDNYGTTAGAKTHTHSQINAMHAKTSRLRHHTSYDKNDDVVTTSGVGSGSRSSSSIHNNENTIENMEQETLLSRQKRELSDWLIAPNTRWCGRGNLANGTYNTLGGASMADKCCRKHDHCKLFIAAMSTRYGLFNYRPYTLSHCSCDRRFRTCLKMANDEDAKTIGQLFFNMVQTQCFVLAKERVCLERATNGTCVQEQIKQKAHLRNNKKF</sequence>
<keyword evidence="6" id="KW-0443">Lipid metabolism</keyword>
<organism evidence="11">
    <name type="scientific">Musca domestica</name>
    <name type="common">House fly</name>
    <dbReference type="NCBI Taxonomy" id="7370"/>
    <lineage>
        <taxon>Eukaryota</taxon>
        <taxon>Metazoa</taxon>
        <taxon>Ecdysozoa</taxon>
        <taxon>Arthropoda</taxon>
        <taxon>Hexapoda</taxon>
        <taxon>Insecta</taxon>
        <taxon>Pterygota</taxon>
        <taxon>Neoptera</taxon>
        <taxon>Endopterygota</taxon>
        <taxon>Diptera</taxon>
        <taxon>Brachycera</taxon>
        <taxon>Muscomorpha</taxon>
        <taxon>Muscoidea</taxon>
        <taxon>Muscidae</taxon>
        <taxon>Musca</taxon>
    </lineage>
</organism>
<dbReference type="AlphaFoldDB" id="T1P9A9"/>
<dbReference type="Gene3D" id="1.20.90.10">
    <property type="entry name" value="Phospholipase A2 domain"/>
    <property type="match status" value="1"/>
</dbReference>
<name>T1P9A9_MUSDO</name>
<keyword evidence="4" id="KW-0964">Secreted</keyword>
<dbReference type="InterPro" id="IPR036444">
    <property type="entry name" value="PLipase_A2_dom_sf"/>
</dbReference>
<dbReference type="GO" id="GO:0005576">
    <property type="term" value="C:extracellular region"/>
    <property type="evidence" value="ECO:0007669"/>
    <property type="project" value="UniProtKB-SubCell"/>
</dbReference>
<feature type="region of interest" description="Disordered" evidence="8">
    <location>
        <begin position="118"/>
        <end position="141"/>
    </location>
</feature>
<feature type="signal peptide" evidence="9">
    <location>
        <begin position="1"/>
        <end position="22"/>
    </location>
</feature>
<evidence type="ECO:0000256" key="2">
    <source>
        <dbReference type="ARBA" id="ARBA00004613"/>
    </source>
</evidence>
<keyword evidence="5" id="KW-0442">Lipid degradation</keyword>
<reference evidence="11" key="1">
    <citation type="submission" date="2012-08" db="EMBL/GenBank/DDBJ databases">
        <title>Transcriptome of adult Musca domestica launches a platform for comparative house fly gene expression and characterization of differential gene expression among resistant and susceptible house flies.</title>
        <authorList>
            <person name="Liu N."/>
            <person name="Zhang L."/>
            <person name="Li M."/>
            <person name="Reid W."/>
        </authorList>
    </citation>
    <scope>NUCLEOTIDE SEQUENCE</scope>
    <source>
        <strain evidence="11">ALHF</strain>
        <tissue evidence="11">Whole body</tissue>
    </source>
</reference>
<evidence type="ECO:0000256" key="8">
    <source>
        <dbReference type="SAM" id="MobiDB-lite"/>
    </source>
</evidence>
<evidence type="ECO:0000313" key="11">
    <source>
        <dbReference type="EMBL" id="AFP59122.1"/>
    </source>
</evidence>